<protein>
    <recommendedName>
        <fullName evidence="1">KOW domain-containing protein</fullName>
    </recommendedName>
</protein>
<feature type="domain" description="KOW" evidence="1">
    <location>
        <begin position="559"/>
        <end position="586"/>
    </location>
</feature>
<evidence type="ECO:0000259" key="1">
    <source>
        <dbReference type="SMART" id="SM00739"/>
    </source>
</evidence>
<name>A0A0C3PSJ9_PISTI</name>
<dbReference type="SMART" id="SM00739">
    <property type="entry name" value="KOW"/>
    <property type="match status" value="1"/>
</dbReference>
<dbReference type="HOGENOM" id="CLU_039014_0_0_1"/>
<dbReference type="InterPro" id="IPR005824">
    <property type="entry name" value="KOW"/>
</dbReference>
<dbReference type="AlphaFoldDB" id="A0A0C3PSJ9"/>
<reference evidence="3" key="2">
    <citation type="submission" date="2015-01" db="EMBL/GenBank/DDBJ databases">
        <title>Evolutionary Origins and Diversification of the Mycorrhizal Mutualists.</title>
        <authorList>
            <consortium name="DOE Joint Genome Institute"/>
            <consortium name="Mycorrhizal Genomics Consortium"/>
            <person name="Kohler A."/>
            <person name="Kuo A."/>
            <person name="Nagy L.G."/>
            <person name="Floudas D."/>
            <person name="Copeland A."/>
            <person name="Barry K.W."/>
            <person name="Cichocki N."/>
            <person name="Veneault-Fourrey C."/>
            <person name="LaButti K."/>
            <person name="Lindquist E.A."/>
            <person name="Lipzen A."/>
            <person name="Lundell T."/>
            <person name="Morin E."/>
            <person name="Murat C."/>
            <person name="Riley R."/>
            <person name="Ohm R."/>
            <person name="Sun H."/>
            <person name="Tunlid A."/>
            <person name="Henrissat B."/>
            <person name="Grigoriev I.V."/>
            <person name="Hibbett D.S."/>
            <person name="Martin F."/>
        </authorList>
    </citation>
    <scope>NUCLEOTIDE SEQUENCE [LARGE SCALE GENOMIC DNA]</scope>
    <source>
        <strain evidence="3">Marx 270</strain>
    </source>
</reference>
<dbReference type="OrthoDB" id="2689470at2759"/>
<dbReference type="EMBL" id="KN831948">
    <property type="protein sequence ID" value="KIO12136.1"/>
    <property type="molecule type" value="Genomic_DNA"/>
</dbReference>
<proteinExistence type="predicted"/>
<dbReference type="InParanoid" id="A0A0C3PSJ9"/>
<dbReference type="Proteomes" id="UP000054217">
    <property type="component" value="Unassembled WGS sequence"/>
</dbReference>
<keyword evidence="3" id="KW-1185">Reference proteome</keyword>
<evidence type="ECO:0000313" key="2">
    <source>
        <dbReference type="EMBL" id="KIO12136.1"/>
    </source>
</evidence>
<evidence type="ECO:0000313" key="3">
    <source>
        <dbReference type="Proteomes" id="UP000054217"/>
    </source>
</evidence>
<sequence length="618" mass="68764">MEPKVEITPTLLNDKAFAFLERFACDDVTDTSLLFNVKIELAITGIAFKLEEWIDLINIIILNLKGVGINAIKAVWELAQAKVVTVVPLLEDAATWQLVLHWAADDSLSFANFLMEMEKFSDRYQFNKWKSIFDQVFEASWEGTTVEVVRAAMAECGIAEPSSACNAPPAQASSSCDISHVVLSPQAPSLQTCKSSCRSHRSLHPAKHPRMSKSASRYLDISVWEDEEDEEEDELDNKANHCPRVTEIVLSGHANLTQQLESLFRRYSGEGSAEGSRAKVQIGSHAALWYVLSPLHSFAWELTWSPLAHSAGFVLQHFKLEGLKCKTFHSVPHHIYVEAPSVQDVQLRLPPSHANLVPQIVLVPMEEMEPFVQPSDIPVHSWVCLLTSGLKNEIAYVKHVEGDSVYLLIIPWNLPYISGGENSAAHWELFDMDLEVILTLSPEGHTIAHCLQSQYHCSLLHRRFQRCNVKPVSLPTPEQIAWFIVSDVDPTLVAHTLTRFSAQRWQVGDCGKIQAGEFVNEVAYIAMDVQGESVIVHLDSPTLELPTSLEISIHDFKCKFRSGNSVDIIAGPHHGFEGMVLSVFEGMVLSVNVIEDMALLCGNSGQQASQGIRSKILC</sequence>
<organism evidence="2 3">
    <name type="scientific">Pisolithus tinctorius Marx 270</name>
    <dbReference type="NCBI Taxonomy" id="870435"/>
    <lineage>
        <taxon>Eukaryota</taxon>
        <taxon>Fungi</taxon>
        <taxon>Dikarya</taxon>
        <taxon>Basidiomycota</taxon>
        <taxon>Agaricomycotina</taxon>
        <taxon>Agaricomycetes</taxon>
        <taxon>Agaricomycetidae</taxon>
        <taxon>Boletales</taxon>
        <taxon>Sclerodermatineae</taxon>
        <taxon>Pisolithaceae</taxon>
        <taxon>Pisolithus</taxon>
    </lineage>
</organism>
<accession>A0A0C3PSJ9</accession>
<reference evidence="2 3" key="1">
    <citation type="submission" date="2014-04" db="EMBL/GenBank/DDBJ databases">
        <authorList>
            <consortium name="DOE Joint Genome Institute"/>
            <person name="Kuo A."/>
            <person name="Kohler A."/>
            <person name="Costa M.D."/>
            <person name="Nagy L.G."/>
            <person name="Floudas D."/>
            <person name="Copeland A."/>
            <person name="Barry K.W."/>
            <person name="Cichocki N."/>
            <person name="Veneault-Fourrey C."/>
            <person name="LaButti K."/>
            <person name="Lindquist E.A."/>
            <person name="Lipzen A."/>
            <person name="Lundell T."/>
            <person name="Morin E."/>
            <person name="Murat C."/>
            <person name="Sun H."/>
            <person name="Tunlid A."/>
            <person name="Henrissat B."/>
            <person name="Grigoriev I.V."/>
            <person name="Hibbett D.S."/>
            <person name="Martin F."/>
            <person name="Nordberg H.P."/>
            <person name="Cantor M.N."/>
            <person name="Hua S.X."/>
        </authorList>
    </citation>
    <scope>NUCLEOTIDE SEQUENCE [LARGE SCALE GENOMIC DNA]</scope>
    <source>
        <strain evidence="2 3">Marx 270</strain>
    </source>
</reference>
<gene>
    <name evidence="2" type="ORF">M404DRAFT_19984</name>
</gene>